<dbReference type="PROSITE" id="PS50005">
    <property type="entry name" value="TPR"/>
    <property type="match status" value="1"/>
</dbReference>
<dbReference type="InterPro" id="IPR043504">
    <property type="entry name" value="Peptidase_S1_PA_chymotrypsin"/>
</dbReference>
<dbReference type="GO" id="GO:0008233">
    <property type="term" value="F:peptidase activity"/>
    <property type="evidence" value="ECO:0007669"/>
    <property type="project" value="UniProtKB-KW"/>
</dbReference>
<dbReference type="EMBL" id="JBHMAF010000017">
    <property type="protein sequence ID" value="MFB9757643.1"/>
    <property type="molecule type" value="Genomic_DNA"/>
</dbReference>
<dbReference type="GO" id="GO:0006508">
    <property type="term" value="P:proteolysis"/>
    <property type="evidence" value="ECO:0007669"/>
    <property type="project" value="UniProtKB-KW"/>
</dbReference>
<keyword evidence="1" id="KW-0720">Serine protease</keyword>
<feature type="transmembrane region" description="Helical" evidence="3">
    <location>
        <begin position="386"/>
        <end position="407"/>
    </location>
</feature>
<dbReference type="PANTHER" id="PTHR22939:SF129">
    <property type="entry name" value="SERINE PROTEASE HTRA2, MITOCHONDRIAL"/>
    <property type="match status" value="1"/>
</dbReference>
<organism evidence="4 5">
    <name type="scientific">Ectobacillus funiculus</name>
    <dbReference type="NCBI Taxonomy" id="137993"/>
    <lineage>
        <taxon>Bacteria</taxon>
        <taxon>Bacillati</taxon>
        <taxon>Bacillota</taxon>
        <taxon>Bacilli</taxon>
        <taxon>Bacillales</taxon>
        <taxon>Bacillaceae</taxon>
        <taxon>Ectobacillus</taxon>
    </lineage>
</organism>
<dbReference type="InterPro" id="IPR019734">
    <property type="entry name" value="TPR_rpt"/>
</dbReference>
<keyword evidence="2" id="KW-0802">TPR repeat</keyword>
<dbReference type="PRINTS" id="PR00834">
    <property type="entry name" value="PROTEASES2C"/>
</dbReference>
<dbReference type="EC" id="3.4.21.-" evidence="4"/>
<accession>A0ABV5WBJ1</accession>
<reference evidence="4 5" key="1">
    <citation type="submission" date="2024-09" db="EMBL/GenBank/DDBJ databases">
        <authorList>
            <person name="Sun Q."/>
            <person name="Mori K."/>
        </authorList>
    </citation>
    <scope>NUCLEOTIDE SEQUENCE [LARGE SCALE GENOMIC DNA]</scope>
    <source>
        <strain evidence="4 5">JCM 11201</strain>
    </source>
</reference>
<sequence>MGKRAWISLPIIIVLLAGIAATVILGNTKIDATNVKDAKRIAAYAEPAVVQVYNYAVINWDFSAVEAFQYYAATEQEYNYLGAINEYFVATEGRSYVGGRGSGAIISSNGYIVTNAHVVDATRKNDDELIMAGLESTASEIADIYSLDPSLVYAYLVYTLNFTSIQRVQKVVLPSGEVYDSDTKAFGAPIGEGKDVAVIKIDANNLPTLQLGNSDAVELQDDIWVIGYPGAAELRELSEDSQIVSTIAAGQVSAKDKKSEQGSPLIQINAAALPGNSGGPVVDRNGKIIGLLTAGPTEQLNFAVPSSTVQEFVAQSGAKNAPGPVDTLYREGLEFFWAGYYEEALDRFQKVEQLYDKHPKIKQLISESREKMGQNKTYWPKYKTYFYIYDGVAAVIIIFLIIFAFVLKPKQRPQTPEVPESPPEKGTE</sequence>
<dbReference type="Gene3D" id="2.40.10.10">
    <property type="entry name" value="Trypsin-like serine proteases"/>
    <property type="match status" value="2"/>
</dbReference>
<evidence type="ECO:0000313" key="5">
    <source>
        <dbReference type="Proteomes" id="UP001589609"/>
    </source>
</evidence>
<dbReference type="RefSeq" id="WP_379947944.1">
    <property type="nucleotide sequence ID" value="NZ_JBHMAF010000017.1"/>
</dbReference>
<keyword evidence="3" id="KW-1133">Transmembrane helix</keyword>
<gene>
    <name evidence="4" type="ORF">ACFFMS_03685</name>
</gene>
<comment type="caution">
    <text evidence="4">The sequence shown here is derived from an EMBL/GenBank/DDBJ whole genome shotgun (WGS) entry which is preliminary data.</text>
</comment>
<dbReference type="Pfam" id="PF13365">
    <property type="entry name" value="Trypsin_2"/>
    <property type="match status" value="1"/>
</dbReference>
<keyword evidence="4" id="KW-0645">Protease</keyword>
<name>A0ABV5WBJ1_9BACI</name>
<dbReference type="SUPFAM" id="SSF50494">
    <property type="entry name" value="Trypsin-like serine proteases"/>
    <property type="match status" value="1"/>
</dbReference>
<keyword evidence="3" id="KW-0472">Membrane</keyword>
<keyword evidence="4" id="KW-0378">Hydrolase</keyword>
<keyword evidence="3" id="KW-0812">Transmembrane</keyword>
<dbReference type="Proteomes" id="UP001589609">
    <property type="component" value="Unassembled WGS sequence"/>
</dbReference>
<protein>
    <submittedName>
        <fullName evidence="4">S1C family serine protease</fullName>
        <ecNumber evidence="4">3.4.21.-</ecNumber>
    </submittedName>
</protein>
<feature type="repeat" description="TPR" evidence="2">
    <location>
        <begin position="325"/>
        <end position="358"/>
    </location>
</feature>
<keyword evidence="5" id="KW-1185">Reference proteome</keyword>
<evidence type="ECO:0000256" key="2">
    <source>
        <dbReference type="PROSITE-ProRule" id="PRU00339"/>
    </source>
</evidence>
<evidence type="ECO:0000256" key="1">
    <source>
        <dbReference type="ARBA" id="ARBA00022825"/>
    </source>
</evidence>
<proteinExistence type="predicted"/>
<dbReference type="InterPro" id="IPR001940">
    <property type="entry name" value="Peptidase_S1C"/>
</dbReference>
<dbReference type="InterPro" id="IPR009003">
    <property type="entry name" value="Peptidase_S1_PA"/>
</dbReference>
<dbReference type="PANTHER" id="PTHR22939">
    <property type="entry name" value="SERINE PROTEASE FAMILY S1C HTRA-RELATED"/>
    <property type="match status" value="1"/>
</dbReference>
<evidence type="ECO:0000313" key="4">
    <source>
        <dbReference type="EMBL" id="MFB9757643.1"/>
    </source>
</evidence>
<evidence type="ECO:0000256" key="3">
    <source>
        <dbReference type="SAM" id="Phobius"/>
    </source>
</evidence>